<evidence type="ECO:0000313" key="2">
    <source>
        <dbReference type="Proteomes" id="UP000177126"/>
    </source>
</evidence>
<proteinExistence type="predicted"/>
<evidence type="ECO:0000313" key="1">
    <source>
        <dbReference type="EMBL" id="OGZ39519.1"/>
    </source>
</evidence>
<dbReference type="AlphaFoldDB" id="A0A1G2FN63"/>
<dbReference type="EMBL" id="MHNF01000057">
    <property type="protein sequence ID" value="OGZ39519.1"/>
    <property type="molecule type" value="Genomic_DNA"/>
</dbReference>
<sequence length="252" mass="28994">MTTKEEVSHILSQIDERPFIQLMYASVSEVSSDSKVKDILEPIKTSVRCACLMDLYAETENAVFLREFEAQRRKFYSLVPKQVHTELQTLEAEVKDFFQYELQLRMKLRRSEKFTSEEITRYLLGKSSDNVFYGRLLELIVPEWNLTNELRIQTILFDIGKDIEDYEQDAHSGFPNILNMFLTQKLEASKVPTNPVEAIELASRFGISNEILGLATGYRTQAVANPELAKAPSLQAAINRNFTRIEEALKSR</sequence>
<dbReference type="Proteomes" id="UP000177126">
    <property type="component" value="Unassembled WGS sequence"/>
</dbReference>
<name>A0A1G2FN63_9BACT</name>
<reference evidence="1 2" key="1">
    <citation type="journal article" date="2016" name="Nat. Commun.">
        <title>Thousands of microbial genomes shed light on interconnected biogeochemical processes in an aquifer system.</title>
        <authorList>
            <person name="Anantharaman K."/>
            <person name="Brown C.T."/>
            <person name="Hug L.A."/>
            <person name="Sharon I."/>
            <person name="Castelle C.J."/>
            <person name="Probst A.J."/>
            <person name="Thomas B.C."/>
            <person name="Singh A."/>
            <person name="Wilkins M.J."/>
            <person name="Karaoz U."/>
            <person name="Brodie E.L."/>
            <person name="Williams K.H."/>
            <person name="Hubbard S.S."/>
            <person name="Banfield J.F."/>
        </authorList>
    </citation>
    <scope>NUCLEOTIDE SEQUENCE [LARGE SCALE GENOMIC DNA]</scope>
</reference>
<gene>
    <name evidence="1" type="ORF">A3B04_03825</name>
</gene>
<organism evidence="1 2">
    <name type="scientific">Candidatus Portnoybacteria bacterium RIFCSPLOWO2_02_FULL_39_11</name>
    <dbReference type="NCBI Taxonomy" id="1802001"/>
    <lineage>
        <taxon>Bacteria</taxon>
        <taxon>Candidatus Portnoyibacteriota</taxon>
    </lineage>
</organism>
<accession>A0A1G2FN63</accession>
<protein>
    <submittedName>
        <fullName evidence="1">Uncharacterized protein</fullName>
    </submittedName>
</protein>
<comment type="caution">
    <text evidence="1">The sequence shown here is derived from an EMBL/GenBank/DDBJ whole genome shotgun (WGS) entry which is preliminary data.</text>
</comment>